<dbReference type="AlphaFoldDB" id="A0A1G7A1C8"/>
<evidence type="ECO:0000313" key="2">
    <source>
        <dbReference type="EMBL" id="GLR28500.1"/>
    </source>
</evidence>
<keyword evidence="1" id="KW-0812">Transmembrane</keyword>
<reference evidence="5" key="3">
    <citation type="journal article" date="2019" name="Int. J. Syst. Evol. Microbiol.">
        <title>The Global Catalogue of Microorganisms (GCM) 10K type strain sequencing project: providing services to taxonomists for standard genome sequencing and annotation.</title>
        <authorList>
            <consortium name="The Broad Institute Genomics Platform"/>
            <consortium name="The Broad Institute Genome Sequencing Center for Infectious Disease"/>
            <person name="Wu L."/>
            <person name="Ma J."/>
        </authorList>
    </citation>
    <scope>NUCLEOTIDE SEQUENCE [LARGE SCALE GENOMIC DNA]</scope>
    <source>
        <strain evidence="5">NBRC 103191</strain>
    </source>
</reference>
<reference evidence="2" key="4">
    <citation type="submission" date="2023-01" db="EMBL/GenBank/DDBJ databases">
        <title>Draft genome sequence of Psychrobacter pacificensis strain NBRC 103191.</title>
        <authorList>
            <person name="Sun Q."/>
            <person name="Mori K."/>
        </authorList>
    </citation>
    <scope>NUCLEOTIDE SEQUENCE</scope>
    <source>
        <strain evidence="2">NBRC 103191</strain>
    </source>
</reference>
<keyword evidence="5" id="KW-1185">Reference proteome</keyword>
<dbReference type="Proteomes" id="UP000198501">
    <property type="component" value="Unassembled WGS sequence"/>
</dbReference>
<dbReference type="EMBL" id="FNAL01000022">
    <property type="protein sequence ID" value="SDE07855.1"/>
    <property type="molecule type" value="Genomic_DNA"/>
</dbReference>
<evidence type="ECO:0000313" key="4">
    <source>
        <dbReference type="Proteomes" id="UP000198501"/>
    </source>
</evidence>
<dbReference type="Proteomes" id="UP001156645">
    <property type="component" value="Unassembled WGS sequence"/>
</dbReference>
<gene>
    <name evidence="2" type="ORF">GCM10007915_07380</name>
    <name evidence="3" type="ORF">SAMN05660405_02257</name>
</gene>
<sequence length="46" mass="5034">MSEHHDHSHAVVTEENSKKLMVALGLTTTFLIVEVVAAFETIPNSV</sequence>
<reference evidence="3 4" key="2">
    <citation type="submission" date="2016-10" db="EMBL/GenBank/DDBJ databases">
        <authorList>
            <person name="de Groot N.N."/>
        </authorList>
    </citation>
    <scope>NUCLEOTIDE SEQUENCE [LARGE SCALE GENOMIC DNA]</scope>
    <source>
        <strain evidence="3 4">DSM 23406</strain>
    </source>
</reference>
<evidence type="ECO:0000313" key="3">
    <source>
        <dbReference type="EMBL" id="SDE07855.1"/>
    </source>
</evidence>
<organism evidence="3 4">
    <name type="scientific">Psychrobacter pacificensis</name>
    <dbReference type="NCBI Taxonomy" id="112002"/>
    <lineage>
        <taxon>Bacteria</taxon>
        <taxon>Pseudomonadati</taxon>
        <taxon>Pseudomonadota</taxon>
        <taxon>Gammaproteobacteria</taxon>
        <taxon>Moraxellales</taxon>
        <taxon>Moraxellaceae</taxon>
        <taxon>Psychrobacter</taxon>
    </lineage>
</organism>
<reference evidence="2" key="1">
    <citation type="journal article" date="2014" name="Int. J. Syst. Evol. Microbiol.">
        <title>Complete genome of a new Firmicutes species belonging to the dominant human colonic microbiota ('Ruminococcus bicirculans') reveals two chromosomes and a selective capacity to utilize plant glucans.</title>
        <authorList>
            <consortium name="NISC Comparative Sequencing Program"/>
            <person name="Wegmann U."/>
            <person name="Louis P."/>
            <person name="Goesmann A."/>
            <person name="Henrissat B."/>
            <person name="Duncan S.H."/>
            <person name="Flint H.J."/>
        </authorList>
    </citation>
    <scope>NUCLEOTIDE SEQUENCE</scope>
    <source>
        <strain evidence="2">NBRC 103191</strain>
    </source>
</reference>
<dbReference type="EMBL" id="BSOK01000010">
    <property type="protein sequence ID" value="GLR28500.1"/>
    <property type="molecule type" value="Genomic_DNA"/>
</dbReference>
<keyword evidence="1" id="KW-1133">Transmembrane helix</keyword>
<evidence type="ECO:0000256" key="1">
    <source>
        <dbReference type="SAM" id="Phobius"/>
    </source>
</evidence>
<keyword evidence="1" id="KW-0472">Membrane</keyword>
<protein>
    <submittedName>
        <fullName evidence="3">Cobalt-zinc-cadmium efflux system protein</fullName>
    </submittedName>
</protein>
<name>A0A1G7A1C8_9GAMM</name>
<feature type="transmembrane region" description="Helical" evidence="1">
    <location>
        <begin position="20"/>
        <end position="39"/>
    </location>
</feature>
<proteinExistence type="predicted"/>
<accession>A0A1G7A1C8</accession>
<evidence type="ECO:0000313" key="5">
    <source>
        <dbReference type="Proteomes" id="UP001156645"/>
    </source>
</evidence>